<evidence type="ECO:0008006" key="3">
    <source>
        <dbReference type="Google" id="ProtNLM"/>
    </source>
</evidence>
<reference evidence="1" key="2">
    <citation type="submission" date="2022-01" db="EMBL/GenBank/DDBJ databases">
        <authorList>
            <person name="Yamashiro T."/>
            <person name="Shiraishi A."/>
            <person name="Satake H."/>
            <person name="Nakayama K."/>
        </authorList>
    </citation>
    <scope>NUCLEOTIDE SEQUENCE</scope>
</reference>
<proteinExistence type="predicted"/>
<organism evidence="1 2">
    <name type="scientific">Tanacetum coccineum</name>
    <dbReference type="NCBI Taxonomy" id="301880"/>
    <lineage>
        <taxon>Eukaryota</taxon>
        <taxon>Viridiplantae</taxon>
        <taxon>Streptophyta</taxon>
        <taxon>Embryophyta</taxon>
        <taxon>Tracheophyta</taxon>
        <taxon>Spermatophyta</taxon>
        <taxon>Magnoliopsida</taxon>
        <taxon>eudicotyledons</taxon>
        <taxon>Gunneridae</taxon>
        <taxon>Pentapetalae</taxon>
        <taxon>asterids</taxon>
        <taxon>campanulids</taxon>
        <taxon>Asterales</taxon>
        <taxon>Asteraceae</taxon>
        <taxon>Asteroideae</taxon>
        <taxon>Anthemideae</taxon>
        <taxon>Anthemidinae</taxon>
        <taxon>Tanacetum</taxon>
    </lineage>
</organism>
<sequence length="441" mass="49257">MPNSPVVLNKPKGSDDYTEVTYDKEQCLSDHYSALVTPPAYTPSIPFLATMEPTYTLLMRDEVISTIPVRETYEFIKSSVNDLVSMPKESGVTSDSVLECDMPATTPLPPTNNGEVDFDINSPLGEQVVDFLMENVDVAGLPRHLVKRLFSHLLNNPSLTKGMSDELLGDDTKPRFFDVTFSNPLFDFNDDFILCNDNPLFDEEFEDISSLVLPESTPVIDESTLLVTLPSPYLVVLGDEKINLLLRDDLDTLSTEDREIDFNPIRDIDELERLLANDSVPVPRVFDDPLSNSDSMSRSIETSDLILEELTAEIGLDDSIPTNIDDRYYDSDGDILFFEQLLNEDTSFGVSLALLPIESSSLVLPPPASKQLSLRAVERFDPFFSLTQSGEETRVMETSSFGFHHMPSPRPAAYSPKEVMYCYVHPHLTSGDGFDHGPKTK</sequence>
<dbReference type="EMBL" id="BQNB010011896">
    <property type="protein sequence ID" value="GJS96570.1"/>
    <property type="molecule type" value="Genomic_DNA"/>
</dbReference>
<name>A0ABQ5A1U7_9ASTR</name>
<gene>
    <name evidence="1" type="ORF">Tco_0803538</name>
</gene>
<evidence type="ECO:0000313" key="1">
    <source>
        <dbReference type="EMBL" id="GJS96570.1"/>
    </source>
</evidence>
<keyword evidence="2" id="KW-1185">Reference proteome</keyword>
<accession>A0ABQ5A1U7</accession>
<dbReference type="Proteomes" id="UP001151760">
    <property type="component" value="Unassembled WGS sequence"/>
</dbReference>
<evidence type="ECO:0000313" key="2">
    <source>
        <dbReference type="Proteomes" id="UP001151760"/>
    </source>
</evidence>
<reference evidence="1" key="1">
    <citation type="journal article" date="2022" name="Int. J. Mol. Sci.">
        <title>Draft Genome of Tanacetum Coccineum: Genomic Comparison of Closely Related Tanacetum-Family Plants.</title>
        <authorList>
            <person name="Yamashiro T."/>
            <person name="Shiraishi A."/>
            <person name="Nakayama K."/>
            <person name="Satake H."/>
        </authorList>
    </citation>
    <scope>NUCLEOTIDE SEQUENCE</scope>
</reference>
<protein>
    <recommendedName>
        <fullName evidence="3">NAC domain-containing protein</fullName>
    </recommendedName>
</protein>
<comment type="caution">
    <text evidence="1">The sequence shown here is derived from an EMBL/GenBank/DDBJ whole genome shotgun (WGS) entry which is preliminary data.</text>
</comment>